<accession>A0ABN8JWR9</accession>
<keyword evidence="1" id="KW-0812">Transmembrane</keyword>
<evidence type="ECO:0000256" key="1">
    <source>
        <dbReference type="SAM" id="Phobius"/>
    </source>
</evidence>
<protein>
    <recommendedName>
        <fullName evidence="4">EamA domain-containing protein</fullName>
    </recommendedName>
</protein>
<keyword evidence="1" id="KW-1133">Transmembrane helix</keyword>
<gene>
    <name evidence="2" type="ORF">MES5069_310014</name>
</gene>
<feature type="transmembrane region" description="Helical" evidence="1">
    <location>
        <begin position="59"/>
        <end position="79"/>
    </location>
</feature>
<dbReference type="InterPro" id="IPR037185">
    <property type="entry name" value="EmrE-like"/>
</dbReference>
<comment type="caution">
    <text evidence="2">The sequence shown here is derived from an EMBL/GenBank/DDBJ whole genome shotgun (WGS) entry which is preliminary data.</text>
</comment>
<keyword evidence="3" id="KW-1185">Reference proteome</keyword>
<evidence type="ECO:0000313" key="2">
    <source>
        <dbReference type="EMBL" id="CAH2402278.1"/>
    </source>
</evidence>
<feature type="transmembrane region" description="Helical" evidence="1">
    <location>
        <begin position="6"/>
        <end position="23"/>
    </location>
</feature>
<proteinExistence type="predicted"/>
<dbReference type="SUPFAM" id="SSF103481">
    <property type="entry name" value="Multidrug resistance efflux transporter EmrE"/>
    <property type="match status" value="1"/>
</dbReference>
<reference evidence="2 3" key="1">
    <citation type="submission" date="2022-03" db="EMBL/GenBank/DDBJ databases">
        <authorList>
            <person name="Brunel B."/>
        </authorList>
    </citation>
    <scope>NUCLEOTIDE SEQUENCE [LARGE SCALE GENOMIC DNA]</scope>
    <source>
        <strain evidence="2">STM5069sample</strain>
    </source>
</reference>
<keyword evidence="1" id="KW-0472">Membrane</keyword>
<dbReference type="EMBL" id="CAKXZT010000126">
    <property type="protein sequence ID" value="CAH2402278.1"/>
    <property type="molecule type" value="Genomic_DNA"/>
</dbReference>
<evidence type="ECO:0000313" key="3">
    <source>
        <dbReference type="Proteomes" id="UP001153050"/>
    </source>
</evidence>
<dbReference type="Proteomes" id="UP001153050">
    <property type="component" value="Unassembled WGS sequence"/>
</dbReference>
<feature type="transmembrane region" description="Helical" evidence="1">
    <location>
        <begin position="91"/>
        <end position="108"/>
    </location>
</feature>
<evidence type="ECO:0008006" key="4">
    <source>
        <dbReference type="Google" id="ProtNLM"/>
    </source>
</evidence>
<feature type="transmembrane region" description="Helical" evidence="1">
    <location>
        <begin position="30"/>
        <end position="53"/>
    </location>
</feature>
<feature type="transmembrane region" description="Helical" evidence="1">
    <location>
        <begin position="144"/>
        <end position="161"/>
    </location>
</feature>
<organism evidence="2 3">
    <name type="scientific">Mesorhizobium escarrei</name>
    <dbReference type="NCBI Taxonomy" id="666018"/>
    <lineage>
        <taxon>Bacteria</taxon>
        <taxon>Pseudomonadati</taxon>
        <taxon>Pseudomonadota</taxon>
        <taxon>Alphaproteobacteria</taxon>
        <taxon>Hyphomicrobiales</taxon>
        <taxon>Phyllobacteriaceae</taxon>
        <taxon>Mesorhizobium</taxon>
    </lineage>
</organism>
<name>A0ABN8JWR9_9HYPH</name>
<dbReference type="Gene3D" id="1.10.3730.20">
    <property type="match status" value="1"/>
</dbReference>
<sequence length="256" mass="27907">MTTGVFAMVFGAAVLHPAWNVLVKVNADRLVMIAVMMMSQVAVGMVVVPFVAFPTQESWPYIWASCVLNTAYCVFLINAYRYGGLSHVYPISRGCSPLVVAFISVAIVGETLTMQAGFSVLVIALGIMSLTLTRGAGGFREPKAMLYTVGTGVFIAGYTVVDGLGARLAESAESYTFWSHLYTPTEKSCPRALRPSSISAARPEPAHFADTTPPRLSEYRCPCFRAARWSLLPRGECARENEPVPRCRHALPYRLA</sequence>